<dbReference type="STRING" id="545619.SAMN04489860_2229"/>
<feature type="chain" id="PRO_5038858288" evidence="7">
    <location>
        <begin position="20"/>
        <end position="362"/>
    </location>
</feature>
<dbReference type="RefSeq" id="WP_029252390.1">
    <property type="nucleotide sequence ID" value="NZ_LT629776.1"/>
</dbReference>
<dbReference type="PANTHER" id="PTHR34296:SF2">
    <property type="entry name" value="ABC TRANSPORTER GUANOSINE-BINDING PROTEIN NUPN"/>
    <property type="match status" value="1"/>
</dbReference>
<sequence>MKRAAKVTAVATLSALALAACGAAPEDDSSSADGADNSDFKACMVSDAGGFDDKSFNESGKRGLDAASDELGIETQTAESQANADYAPNITNLVSEGCDMIVTVGFLLATATGDAATDNPDTEFAIVDSTAQDADGNPIELDNVKPLSFDTAQASYLAGYVAAGMSETGTVATYGGLQIPTVTIFMDGFVDGVAKYNEDNGTDVKTLGWDKEAQNGSFVGNFEDQAQGQQLTQTFIEQGADVVLPVAGPVGLGTLAAARDADGVSVIWVDSDGVETNPDYSDIILTSVMKGIDAGVQDVITTGVNDEFSNEAYVGTLENEGVGLAPFHDFEETVPQELKDQVDAIKQEIIDGSIVVESPSAP</sequence>
<proteinExistence type="inferred from homology"/>
<evidence type="ECO:0000256" key="3">
    <source>
        <dbReference type="ARBA" id="ARBA00022475"/>
    </source>
</evidence>
<keyword evidence="5" id="KW-0472">Membrane</keyword>
<evidence type="ECO:0000256" key="2">
    <source>
        <dbReference type="ARBA" id="ARBA00008610"/>
    </source>
</evidence>
<evidence type="ECO:0000256" key="5">
    <source>
        <dbReference type="ARBA" id="ARBA00023136"/>
    </source>
</evidence>
<evidence type="ECO:0000256" key="7">
    <source>
        <dbReference type="SAM" id="SignalP"/>
    </source>
</evidence>
<evidence type="ECO:0000256" key="4">
    <source>
        <dbReference type="ARBA" id="ARBA00022729"/>
    </source>
</evidence>
<evidence type="ECO:0000259" key="8">
    <source>
        <dbReference type="Pfam" id="PF02608"/>
    </source>
</evidence>
<feature type="signal peptide" evidence="7">
    <location>
        <begin position="1"/>
        <end position="19"/>
    </location>
</feature>
<accession>A0A1H1UL21</accession>
<dbReference type="EMBL" id="LT629776">
    <property type="protein sequence ID" value="SDS73218.1"/>
    <property type="molecule type" value="Genomic_DNA"/>
</dbReference>
<dbReference type="InterPro" id="IPR028082">
    <property type="entry name" value="Peripla_BP_I"/>
</dbReference>
<dbReference type="CDD" id="cd06354">
    <property type="entry name" value="PBP1_PrnA-like"/>
    <property type="match status" value="1"/>
</dbReference>
<evidence type="ECO:0000313" key="10">
    <source>
        <dbReference type="Proteomes" id="UP000185663"/>
    </source>
</evidence>
<evidence type="ECO:0000256" key="1">
    <source>
        <dbReference type="ARBA" id="ARBA00004193"/>
    </source>
</evidence>
<protein>
    <submittedName>
        <fullName evidence="9">Nucleoside-binding protein</fullName>
    </submittedName>
</protein>
<dbReference type="eggNOG" id="COG1744">
    <property type="taxonomic scope" value="Bacteria"/>
</dbReference>
<dbReference type="InterPro" id="IPR003760">
    <property type="entry name" value="PnrA-like"/>
</dbReference>
<dbReference type="GO" id="GO:0005886">
    <property type="term" value="C:plasma membrane"/>
    <property type="evidence" value="ECO:0007669"/>
    <property type="project" value="UniProtKB-SubCell"/>
</dbReference>
<comment type="subcellular location">
    <subcellularLocation>
        <location evidence="1">Cell membrane</location>
        <topology evidence="1">Lipid-anchor</topology>
    </subcellularLocation>
</comment>
<keyword evidence="6" id="KW-0449">Lipoprotein</keyword>
<dbReference type="Gene3D" id="3.40.50.2300">
    <property type="match status" value="2"/>
</dbReference>
<gene>
    <name evidence="9" type="ORF">SAMN04489860_2229</name>
</gene>
<comment type="similarity">
    <text evidence="2">Belongs to the BMP lipoprotein family.</text>
</comment>
<feature type="domain" description="ABC transporter substrate-binding protein PnrA-like" evidence="8">
    <location>
        <begin position="42"/>
        <end position="356"/>
    </location>
</feature>
<name>A0A1H1UL21_9CELL</name>
<evidence type="ECO:0000313" key="9">
    <source>
        <dbReference type="EMBL" id="SDS73218.1"/>
    </source>
</evidence>
<dbReference type="Proteomes" id="UP000185663">
    <property type="component" value="Chromosome I"/>
</dbReference>
<keyword evidence="4 7" id="KW-0732">Signal</keyword>
<dbReference type="AlphaFoldDB" id="A0A1H1UL21"/>
<evidence type="ECO:0000256" key="6">
    <source>
        <dbReference type="ARBA" id="ARBA00023288"/>
    </source>
</evidence>
<dbReference type="SUPFAM" id="SSF53822">
    <property type="entry name" value="Periplasmic binding protein-like I"/>
    <property type="match status" value="1"/>
</dbReference>
<dbReference type="InterPro" id="IPR050957">
    <property type="entry name" value="BMP_lipoprotein"/>
</dbReference>
<keyword evidence="10" id="KW-1185">Reference proteome</keyword>
<keyword evidence="3" id="KW-1003">Cell membrane</keyword>
<reference evidence="9 10" key="1">
    <citation type="submission" date="2016-10" db="EMBL/GenBank/DDBJ databases">
        <authorList>
            <person name="de Groot N.N."/>
        </authorList>
    </citation>
    <scope>NUCLEOTIDE SEQUENCE [LARGE SCALE GENOMIC DNA]</scope>
    <source>
        <strain evidence="9 10">DSM 22126</strain>
    </source>
</reference>
<dbReference type="PROSITE" id="PS51257">
    <property type="entry name" value="PROKAR_LIPOPROTEIN"/>
    <property type="match status" value="1"/>
</dbReference>
<dbReference type="PANTHER" id="PTHR34296">
    <property type="entry name" value="TRANSCRIPTIONAL ACTIVATOR PROTEIN MED"/>
    <property type="match status" value="1"/>
</dbReference>
<organism evidence="9 10">
    <name type="scientific">Paraoerskovia marina</name>
    <dbReference type="NCBI Taxonomy" id="545619"/>
    <lineage>
        <taxon>Bacteria</taxon>
        <taxon>Bacillati</taxon>
        <taxon>Actinomycetota</taxon>
        <taxon>Actinomycetes</taxon>
        <taxon>Micrococcales</taxon>
        <taxon>Cellulomonadaceae</taxon>
        <taxon>Paraoerskovia</taxon>
    </lineage>
</organism>
<dbReference type="Pfam" id="PF02608">
    <property type="entry name" value="Bmp"/>
    <property type="match status" value="1"/>
</dbReference>